<accession>A0A9D7S9N4</accession>
<name>A0A9D7S9N4_9BACT</name>
<dbReference type="EMBL" id="JADKFW010000004">
    <property type="protein sequence ID" value="MBK9717456.1"/>
    <property type="molecule type" value="Genomic_DNA"/>
</dbReference>
<dbReference type="Proteomes" id="UP000808349">
    <property type="component" value="Unassembled WGS sequence"/>
</dbReference>
<reference evidence="1 2" key="1">
    <citation type="submission" date="2020-10" db="EMBL/GenBank/DDBJ databases">
        <title>Connecting structure to function with the recovery of over 1000 high-quality activated sludge metagenome-assembled genomes encoding full-length rRNA genes using long-read sequencing.</title>
        <authorList>
            <person name="Singleton C.M."/>
            <person name="Petriglieri F."/>
            <person name="Kristensen J.M."/>
            <person name="Kirkegaard R.H."/>
            <person name="Michaelsen T.Y."/>
            <person name="Andersen M.H."/>
            <person name="Karst S.M."/>
            <person name="Dueholm M.S."/>
            <person name="Nielsen P.H."/>
            <person name="Albertsen M."/>
        </authorList>
    </citation>
    <scope>NUCLEOTIDE SEQUENCE [LARGE SCALE GENOMIC DNA]</scope>
    <source>
        <strain evidence="1">Ribe_18-Q3-R11-54_BAT3C.373</strain>
    </source>
</reference>
<evidence type="ECO:0000313" key="2">
    <source>
        <dbReference type="Proteomes" id="UP000808349"/>
    </source>
</evidence>
<dbReference type="SUPFAM" id="SSF55961">
    <property type="entry name" value="Bet v1-like"/>
    <property type="match status" value="1"/>
</dbReference>
<gene>
    <name evidence="1" type="ORF">IPO85_08070</name>
</gene>
<organism evidence="1 2">
    <name type="scientific">Candidatus Defluviibacterium haderslevense</name>
    <dbReference type="NCBI Taxonomy" id="2981993"/>
    <lineage>
        <taxon>Bacteria</taxon>
        <taxon>Pseudomonadati</taxon>
        <taxon>Bacteroidota</taxon>
        <taxon>Saprospiria</taxon>
        <taxon>Saprospirales</taxon>
        <taxon>Saprospiraceae</taxon>
        <taxon>Candidatus Defluviibacterium</taxon>
    </lineage>
</organism>
<proteinExistence type="predicted"/>
<comment type="caution">
    <text evidence="1">The sequence shown here is derived from an EMBL/GenBank/DDBJ whole genome shotgun (WGS) entry which is preliminary data.</text>
</comment>
<dbReference type="AlphaFoldDB" id="A0A9D7S9N4"/>
<evidence type="ECO:0000313" key="1">
    <source>
        <dbReference type="EMBL" id="MBK9717456.1"/>
    </source>
</evidence>
<sequence>MPIELSFTIQKTSAFIYEYLTDMQKFLKVHPIITQIDSNGNDSYIIHETLKFLFIPYSFTYPVTIESKPFEKIVIMRATILKFTKIEMTFVLKAYSDFTVVEENIQIQSPFPIQSIIHHIFKKQHNHLFKNIEMEKI</sequence>
<protein>
    <submittedName>
        <fullName evidence="1">Uncharacterized protein</fullName>
    </submittedName>
</protein>